<reference evidence="1" key="1">
    <citation type="submission" date="2019-08" db="EMBL/GenBank/DDBJ databases">
        <authorList>
            <person name="Kucharzyk K."/>
            <person name="Murdoch R.W."/>
            <person name="Higgins S."/>
            <person name="Loffler F."/>
        </authorList>
    </citation>
    <scope>NUCLEOTIDE SEQUENCE</scope>
</reference>
<dbReference type="AlphaFoldDB" id="A0A645EMN4"/>
<organism evidence="1">
    <name type="scientific">bioreactor metagenome</name>
    <dbReference type="NCBI Taxonomy" id="1076179"/>
    <lineage>
        <taxon>unclassified sequences</taxon>
        <taxon>metagenomes</taxon>
        <taxon>ecological metagenomes</taxon>
    </lineage>
</organism>
<name>A0A645EMN4_9ZZZZ</name>
<evidence type="ECO:0000313" key="1">
    <source>
        <dbReference type="EMBL" id="MPN03271.1"/>
    </source>
</evidence>
<dbReference type="EMBL" id="VSSQ01049198">
    <property type="protein sequence ID" value="MPN03271.1"/>
    <property type="molecule type" value="Genomic_DNA"/>
</dbReference>
<comment type="caution">
    <text evidence="1">The sequence shown here is derived from an EMBL/GenBank/DDBJ whole genome shotgun (WGS) entry which is preliminary data.</text>
</comment>
<sequence length="70" mass="7701">MDSELSLLLVRLKFSGQDHVSCVLTHCDEMILIINDFLRHSPKVLEGILVAANGITCREGAVLPFHITVA</sequence>
<proteinExistence type="predicted"/>
<accession>A0A645EMN4</accession>
<gene>
    <name evidence="1" type="ORF">SDC9_150498</name>
</gene>
<protein>
    <submittedName>
        <fullName evidence="1">Uncharacterized protein</fullName>
    </submittedName>
</protein>